<feature type="transmembrane region" description="Helical" evidence="5">
    <location>
        <begin position="173"/>
        <end position="196"/>
    </location>
</feature>
<evidence type="ECO:0000256" key="2">
    <source>
        <dbReference type="ARBA" id="ARBA00012438"/>
    </source>
</evidence>
<dbReference type="InterPro" id="IPR036097">
    <property type="entry name" value="HisK_dim/P_sf"/>
</dbReference>
<feature type="transmembrane region" description="Helical" evidence="5">
    <location>
        <begin position="37"/>
        <end position="59"/>
    </location>
</feature>
<feature type="domain" description="Histidine kinase" evidence="6">
    <location>
        <begin position="239"/>
        <end position="456"/>
    </location>
</feature>
<dbReference type="EMBL" id="JACHFZ010000005">
    <property type="protein sequence ID" value="MBB5292911.1"/>
    <property type="molecule type" value="Genomic_DNA"/>
</dbReference>
<name>A0A7W8HZT8_9CAUL</name>
<dbReference type="RefSeq" id="WP_183255798.1">
    <property type="nucleotide sequence ID" value="NZ_BAAAFF010000001.1"/>
</dbReference>
<keyword evidence="4 7" id="KW-0418">Kinase</keyword>
<feature type="transmembrane region" description="Helical" evidence="5">
    <location>
        <begin position="119"/>
        <end position="136"/>
    </location>
</feature>
<feature type="transmembrane region" description="Helical" evidence="5">
    <location>
        <begin position="93"/>
        <end position="113"/>
    </location>
</feature>
<evidence type="ECO:0000256" key="3">
    <source>
        <dbReference type="ARBA" id="ARBA00022679"/>
    </source>
</evidence>
<evidence type="ECO:0000313" key="8">
    <source>
        <dbReference type="Proteomes" id="UP000566663"/>
    </source>
</evidence>
<reference evidence="7 8" key="1">
    <citation type="submission" date="2020-08" db="EMBL/GenBank/DDBJ databases">
        <title>Genomic Encyclopedia of Type Strains, Phase IV (KMG-IV): sequencing the most valuable type-strain genomes for metagenomic binning, comparative biology and taxonomic classification.</title>
        <authorList>
            <person name="Goeker M."/>
        </authorList>
    </citation>
    <scope>NUCLEOTIDE SEQUENCE [LARGE SCALE GENOMIC DNA]</scope>
    <source>
        <strain evidence="7 8">DSM 25335</strain>
    </source>
</reference>
<comment type="caution">
    <text evidence="7">The sequence shown here is derived from an EMBL/GenBank/DDBJ whole genome shotgun (WGS) entry which is preliminary data.</text>
</comment>
<dbReference type="Pfam" id="PF00512">
    <property type="entry name" value="HisKA"/>
    <property type="match status" value="1"/>
</dbReference>
<dbReference type="SUPFAM" id="SSF55874">
    <property type="entry name" value="ATPase domain of HSP90 chaperone/DNA topoisomerase II/histidine kinase"/>
    <property type="match status" value="1"/>
</dbReference>
<keyword evidence="5" id="KW-0812">Transmembrane</keyword>
<dbReference type="AlphaFoldDB" id="A0A7W8HZT8"/>
<dbReference type="GO" id="GO:0000155">
    <property type="term" value="F:phosphorelay sensor kinase activity"/>
    <property type="evidence" value="ECO:0007669"/>
    <property type="project" value="InterPro"/>
</dbReference>
<dbReference type="PROSITE" id="PS50109">
    <property type="entry name" value="HIS_KIN"/>
    <property type="match status" value="1"/>
</dbReference>
<dbReference type="SMART" id="SM00388">
    <property type="entry name" value="HisKA"/>
    <property type="match status" value="1"/>
</dbReference>
<evidence type="ECO:0000256" key="1">
    <source>
        <dbReference type="ARBA" id="ARBA00000085"/>
    </source>
</evidence>
<sequence>MQATDSNTKFGLGVFLDYFIPMKIQVEPETHRRARMFMLSHVCGPFLGSVIPLYLYFINGIPADFRFWTFLISVTAFWVYPFALRYTKAYRPLAFISIANLNFCILWACFSYGGIYSPFLPWVLVIPVLSFLYLPATGLTRAVVLAQIVTSFAIFAWLVVSDYPFPVVDLEDFQIIGIISQVSASIYVAMMAIYFANVFREQADFERELRDLVVAADNIRNLTQSAQQATAAKADFVASMSHELRTPLNAVIGYSQLLLDDAEDDGEEEISRDVAKIHAAGSQLLGLVDDILDFSKIEAGKMPVHAYSDSLSRGITATLCDLQSRAQSRGHSVAYEMPDDDPTLHLDWQLLTRALSHLVAGVSAAGESRDVSLTVSHSPASLTVEVLTPFVRADLNEANLFDVFAHASDASSTKYGGADMSLALGMKFARLLGGDITVESRTGLRRAFVLSIPTNQGLVSDLPVAA</sequence>
<gene>
    <name evidence="7" type="ORF">HNQ67_002448</name>
</gene>
<dbReference type="InterPro" id="IPR005467">
    <property type="entry name" value="His_kinase_dom"/>
</dbReference>
<dbReference type="InterPro" id="IPR003661">
    <property type="entry name" value="HisK_dim/P_dom"/>
</dbReference>
<keyword evidence="8" id="KW-1185">Reference proteome</keyword>
<proteinExistence type="predicted"/>
<dbReference type="InterPro" id="IPR036890">
    <property type="entry name" value="HATPase_C_sf"/>
</dbReference>
<keyword evidence="3" id="KW-0808">Transferase</keyword>
<comment type="catalytic activity">
    <reaction evidence="1">
        <text>ATP + protein L-histidine = ADP + protein N-phospho-L-histidine.</text>
        <dbReference type="EC" id="2.7.13.3"/>
    </reaction>
</comment>
<keyword evidence="5" id="KW-0472">Membrane</keyword>
<dbReference type="EC" id="2.7.13.3" evidence="2"/>
<keyword evidence="5" id="KW-1133">Transmembrane helix</keyword>
<protein>
    <recommendedName>
        <fullName evidence="2">histidine kinase</fullName>
        <ecNumber evidence="2">2.7.13.3</ecNumber>
    </recommendedName>
</protein>
<accession>A0A7W8HZT8</accession>
<dbReference type="Gene3D" id="3.30.565.10">
    <property type="entry name" value="Histidine kinase-like ATPase, C-terminal domain"/>
    <property type="match status" value="1"/>
</dbReference>
<dbReference type="CDD" id="cd00082">
    <property type="entry name" value="HisKA"/>
    <property type="match status" value="1"/>
</dbReference>
<dbReference type="Gene3D" id="1.10.287.130">
    <property type="match status" value="1"/>
</dbReference>
<organism evidence="7 8">
    <name type="scientific">Brevundimonas basaltis</name>
    <dbReference type="NCBI Taxonomy" id="472166"/>
    <lineage>
        <taxon>Bacteria</taxon>
        <taxon>Pseudomonadati</taxon>
        <taxon>Pseudomonadota</taxon>
        <taxon>Alphaproteobacteria</taxon>
        <taxon>Caulobacterales</taxon>
        <taxon>Caulobacteraceae</taxon>
        <taxon>Brevundimonas</taxon>
    </lineage>
</organism>
<dbReference type="Proteomes" id="UP000566663">
    <property type="component" value="Unassembled WGS sequence"/>
</dbReference>
<dbReference type="SUPFAM" id="SSF47384">
    <property type="entry name" value="Homodimeric domain of signal transducing histidine kinase"/>
    <property type="match status" value="1"/>
</dbReference>
<dbReference type="PANTHER" id="PTHR43047">
    <property type="entry name" value="TWO-COMPONENT HISTIDINE PROTEIN KINASE"/>
    <property type="match status" value="1"/>
</dbReference>
<feature type="transmembrane region" description="Helical" evidence="5">
    <location>
        <begin position="143"/>
        <end position="161"/>
    </location>
</feature>
<evidence type="ECO:0000313" key="7">
    <source>
        <dbReference type="EMBL" id="MBB5292911.1"/>
    </source>
</evidence>
<feature type="transmembrane region" description="Helical" evidence="5">
    <location>
        <begin position="65"/>
        <end position="86"/>
    </location>
</feature>
<evidence type="ECO:0000259" key="6">
    <source>
        <dbReference type="PROSITE" id="PS50109"/>
    </source>
</evidence>
<evidence type="ECO:0000256" key="4">
    <source>
        <dbReference type="ARBA" id="ARBA00022777"/>
    </source>
</evidence>
<evidence type="ECO:0000256" key="5">
    <source>
        <dbReference type="SAM" id="Phobius"/>
    </source>
</evidence>